<protein>
    <submittedName>
        <fullName evidence="4">Uncharacterized protein</fullName>
    </submittedName>
</protein>
<gene>
    <name evidence="4" type="ORF">BYL167_LOCUS63416</name>
    <name evidence="5" type="ORF">GIL414_LOCUS72081</name>
</gene>
<dbReference type="Proteomes" id="UP000681720">
    <property type="component" value="Unassembled WGS sequence"/>
</dbReference>
<evidence type="ECO:0000313" key="6">
    <source>
        <dbReference type="Proteomes" id="UP000681967"/>
    </source>
</evidence>
<dbReference type="PROSITE" id="PS50297">
    <property type="entry name" value="ANK_REP_REGION"/>
    <property type="match status" value="1"/>
</dbReference>
<dbReference type="InterPro" id="IPR036770">
    <property type="entry name" value="Ankyrin_rpt-contain_sf"/>
</dbReference>
<reference evidence="4" key="1">
    <citation type="submission" date="2021-02" db="EMBL/GenBank/DDBJ databases">
        <authorList>
            <person name="Nowell W R."/>
        </authorList>
    </citation>
    <scope>NUCLEOTIDE SEQUENCE</scope>
</reference>
<feature type="non-terminal residue" evidence="4">
    <location>
        <position position="1"/>
    </location>
</feature>
<keyword evidence="2 3" id="KW-0040">ANK repeat</keyword>
<proteinExistence type="predicted"/>
<evidence type="ECO:0000256" key="1">
    <source>
        <dbReference type="ARBA" id="ARBA00022737"/>
    </source>
</evidence>
<evidence type="ECO:0000313" key="5">
    <source>
        <dbReference type="EMBL" id="CAF5188525.1"/>
    </source>
</evidence>
<dbReference type="Gene3D" id="1.25.40.20">
    <property type="entry name" value="Ankyrin repeat-containing domain"/>
    <property type="match status" value="1"/>
</dbReference>
<dbReference type="AlphaFoldDB" id="A0A8S3EYX9"/>
<dbReference type="EMBL" id="CAJOBH010236588">
    <property type="protein sequence ID" value="CAF5093228.1"/>
    <property type="molecule type" value="Genomic_DNA"/>
</dbReference>
<evidence type="ECO:0000256" key="3">
    <source>
        <dbReference type="PROSITE-ProRule" id="PRU00023"/>
    </source>
</evidence>
<dbReference type="Pfam" id="PF12796">
    <property type="entry name" value="Ank_2"/>
    <property type="match status" value="1"/>
</dbReference>
<accession>A0A8S3EYX9</accession>
<evidence type="ECO:0000256" key="2">
    <source>
        <dbReference type="ARBA" id="ARBA00023043"/>
    </source>
</evidence>
<dbReference type="InterPro" id="IPR002110">
    <property type="entry name" value="Ankyrin_rpt"/>
</dbReference>
<dbReference type="PROSITE" id="PS50088">
    <property type="entry name" value="ANK_REPEAT"/>
    <property type="match status" value="1"/>
</dbReference>
<keyword evidence="1" id="KW-0677">Repeat</keyword>
<dbReference type="PANTHER" id="PTHR24198">
    <property type="entry name" value="ANKYRIN REPEAT AND PROTEIN KINASE DOMAIN-CONTAINING PROTEIN"/>
    <property type="match status" value="1"/>
</dbReference>
<sequence length="144" mass="16046">GADPTLEDRNQRVALDEAVLANKPDITSVLLSHDRNLAQRAYRASIIAARLGHDKCLETLLDYGMDPNICDRTRTSPLHVAVRSLKLSTARLLISRGADKNLINNRGETPIVIAEYLQPDQRQSFINVLVHNNTKKNNNLNPLS</sequence>
<feature type="repeat" description="ANK" evidence="3">
    <location>
        <begin position="73"/>
        <end position="105"/>
    </location>
</feature>
<dbReference type="EMBL" id="CAJOBJ010335608">
    <property type="protein sequence ID" value="CAF5188525.1"/>
    <property type="molecule type" value="Genomic_DNA"/>
</dbReference>
<dbReference type="PANTHER" id="PTHR24198:SF165">
    <property type="entry name" value="ANKYRIN REPEAT-CONTAINING PROTEIN-RELATED"/>
    <property type="match status" value="1"/>
</dbReference>
<dbReference type="SUPFAM" id="SSF48403">
    <property type="entry name" value="Ankyrin repeat"/>
    <property type="match status" value="1"/>
</dbReference>
<dbReference type="Proteomes" id="UP000681967">
    <property type="component" value="Unassembled WGS sequence"/>
</dbReference>
<organism evidence="4 6">
    <name type="scientific">Rotaria magnacalcarata</name>
    <dbReference type="NCBI Taxonomy" id="392030"/>
    <lineage>
        <taxon>Eukaryota</taxon>
        <taxon>Metazoa</taxon>
        <taxon>Spiralia</taxon>
        <taxon>Gnathifera</taxon>
        <taxon>Rotifera</taxon>
        <taxon>Eurotatoria</taxon>
        <taxon>Bdelloidea</taxon>
        <taxon>Philodinida</taxon>
        <taxon>Philodinidae</taxon>
        <taxon>Rotaria</taxon>
    </lineage>
</organism>
<dbReference type="SMART" id="SM00248">
    <property type="entry name" value="ANK"/>
    <property type="match status" value="3"/>
</dbReference>
<name>A0A8S3EYX9_9BILA</name>
<comment type="caution">
    <text evidence="4">The sequence shown here is derived from an EMBL/GenBank/DDBJ whole genome shotgun (WGS) entry which is preliminary data.</text>
</comment>
<evidence type="ECO:0000313" key="4">
    <source>
        <dbReference type="EMBL" id="CAF5093228.1"/>
    </source>
</evidence>